<feature type="transmembrane region" description="Helical" evidence="8">
    <location>
        <begin position="317"/>
        <end position="337"/>
    </location>
</feature>
<feature type="transmembrane region" description="Helical" evidence="8">
    <location>
        <begin position="191"/>
        <end position="210"/>
    </location>
</feature>
<comment type="subcellular location">
    <subcellularLocation>
        <location evidence="8">Cell inner membrane</location>
        <topology evidence="8">Multi-pass membrane protein</topology>
    </subcellularLocation>
    <subcellularLocation>
        <location evidence="1">Cell membrane</location>
        <topology evidence="1">Multi-pass membrane protein</topology>
    </subcellularLocation>
</comment>
<evidence type="ECO:0000256" key="4">
    <source>
        <dbReference type="ARBA" id="ARBA00022475"/>
    </source>
</evidence>
<keyword evidence="5 8" id="KW-0812">Transmembrane</keyword>
<dbReference type="AlphaFoldDB" id="A0A4R7PBA2"/>
<comment type="caution">
    <text evidence="9">The sequence shown here is derived from an EMBL/GenBank/DDBJ whole genome shotgun (WGS) entry which is preliminary data.</text>
</comment>
<comment type="similarity">
    <text evidence="2 8">Belongs to the alanine or glycine:cation symporter (AGCS) (TC 2.A.25) family.</text>
</comment>
<keyword evidence="3 8" id="KW-0813">Transport</keyword>
<name>A0A4R7PBA2_9GAMM</name>
<keyword evidence="7 8" id="KW-0472">Membrane</keyword>
<keyword evidence="8" id="KW-0997">Cell inner membrane</keyword>
<keyword evidence="4" id="KW-1003">Cell membrane</keyword>
<evidence type="ECO:0000256" key="1">
    <source>
        <dbReference type="ARBA" id="ARBA00004651"/>
    </source>
</evidence>
<keyword evidence="8" id="KW-0769">Symport</keyword>
<dbReference type="RefSeq" id="WP_133879505.1">
    <property type="nucleotide sequence ID" value="NZ_MWIN01000023.1"/>
</dbReference>
<dbReference type="OrthoDB" id="9806926at2"/>
<dbReference type="PANTHER" id="PTHR30330:SF3">
    <property type="entry name" value="TRANSCRIPTIONAL REGULATOR, LRP FAMILY"/>
    <property type="match status" value="1"/>
</dbReference>
<reference evidence="9 10" key="1">
    <citation type="submission" date="2019-03" db="EMBL/GenBank/DDBJ databases">
        <title>Genomic Encyclopedia of Type Strains, Phase IV (KMG-IV): sequencing the most valuable type-strain genomes for metagenomic binning, comparative biology and taxonomic classification.</title>
        <authorList>
            <person name="Goeker M."/>
        </authorList>
    </citation>
    <scope>NUCLEOTIDE SEQUENCE [LARGE SCALE GENOMIC DNA]</scope>
    <source>
        <strain evidence="9 10">DSM 26377</strain>
    </source>
</reference>
<evidence type="ECO:0000313" key="10">
    <source>
        <dbReference type="Proteomes" id="UP000295341"/>
    </source>
</evidence>
<dbReference type="EMBL" id="SOBT01000008">
    <property type="protein sequence ID" value="TDU30869.1"/>
    <property type="molecule type" value="Genomic_DNA"/>
</dbReference>
<dbReference type="Gene3D" id="1.20.1740.10">
    <property type="entry name" value="Amino acid/polyamine transporter I"/>
    <property type="match status" value="1"/>
</dbReference>
<keyword evidence="10" id="KW-1185">Reference proteome</keyword>
<evidence type="ECO:0000313" key="9">
    <source>
        <dbReference type="EMBL" id="TDU30869.1"/>
    </source>
</evidence>
<feature type="transmembrane region" description="Helical" evidence="8">
    <location>
        <begin position="12"/>
        <end position="34"/>
    </location>
</feature>
<proteinExistence type="inferred from homology"/>
<evidence type="ECO:0000256" key="3">
    <source>
        <dbReference type="ARBA" id="ARBA00022448"/>
    </source>
</evidence>
<evidence type="ECO:0000256" key="2">
    <source>
        <dbReference type="ARBA" id="ARBA00009261"/>
    </source>
</evidence>
<dbReference type="PRINTS" id="PR00175">
    <property type="entry name" value="NAALASMPORT"/>
</dbReference>
<feature type="transmembrane region" description="Helical" evidence="8">
    <location>
        <begin position="99"/>
        <end position="122"/>
    </location>
</feature>
<dbReference type="Pfam" id="PF01235">
    <property type="entry name" value="Na_Ala_symp"/>
    <property type="match status" value="1"/>
</dbReference>
<keyword evidence="6 8" id="KW-1133">Transmembrane helix</keyword>
<evidence type="ECO:0000256" key="8">
    <source>
        <dbReference type="RuleBase" id="RU363064"/>
    </source>
</evidence>
<sequence length="560" mass="59622">MSSFFALLEQLNAVMLSVPVLATLLGAGVLFTLWSGFSQYRSLTHGVALVAGRGIDTRGGQGALSHFQALSTALSGTVGLGNIAGVAIAVEFGGPGAVFWMWVVGIVGMALKSTEVTLAMLYRDMSNPDDPHGGTMYVCRRGLAAMGPLWGALGKVAGAFFCVAMLTFAVTGGNMFQAWSVADTTQAYFGVPQWISGVVLALLVALVVLGGVKRLGQTADKLVPLMCLIYVIAGVYVLSVNAQTLPDIFRLIFRSAFAPAEAVGAFSGASLGMAFIFGMKRALFSSESGLGTAPIAHAAVKTPEPVTEGVVAGLEPFIDTLVVCTITALVILSSGVWNRGPVGTWNVPPAMTQIQPGEWEPAVSELPTQSSETFRPGDPVFVMLEIDGERARLHGEVAVLENGIGLRWQRHVGVSTPVLVEPGLFADYRGSTLAAKAFDTAHAGLGKWMVTTAVWLFALSTIITYGYYGEQGMRYFGVKDRGVLVYRLLWCALVALTCLGFIRTSREVDTLSTVALGFMLAVNLPVMLLLGTRAMGAWHDYFRRLKRGEIALPPRKTIAR</sequence>
<feature type="transmembrane region" description="Helical" evidence="8">
    <location>
        <begin position="251"/>
        <end position="277"/>
    </location>
</feature>
<organism evidence="9 10">
    <name type="scientific">Panacagrimonas perspica</name>
    <dbReference type="NCBI Taxonomy" id="381431"/>
    <lineage>
        <taxon>Bacteria</taxon>
        <taxon>Pseudomonadati</taxon>
        <taxon>Pseudomonadota</taxon>
        <taxon>Gammaproteobacteria</taxon>
        <taxon>Nevskiales</taxon>
        <taxon>Nevskiaceae</taxon>
        <taxon>Panacagrimonas</taxon>
    </lineage>
</organism>
<feature type="transmembrane region" description="Helical" evidence="8">
    <location>
        <begin position="143"/>
        <end position="171"/>
    </location>
</feature>
<evidence type="ECO:0000256" key="7">
    <source>
        <dbReference type="ARBA" id="ARBA00023136"/>
    </source>
</evidence>
<gene>
    <name evidence="9" type="ORF">DFR24_0226</name>
</gene>
<protein>
    <submittedName>
        <fullName evidence="9">AGCS family alanine or glycine:cation symporter</fullName>
    </submittedName>
</protein>
<evidence type="ECO:0000256" key="6">
    <source>
        <dbReference type="ARBA" id="ARBA00022989"/>
    </source>
</evidence>
<feature type="transmembrane region" description="Helical" evidence="8">
    <location>
        <begin position="484"/>
        <end position="502"/>
    </location>
</feature>
<evidence type="ECO:0000256" key="5">
    <source>
        <dbReference type="ARBA" id="ARBA00022692"/>
    </source>
</evidence>
<dbReference type="GO" id="GO:0005886">
    <property type="term" value="C:plasma membrane"/>
    <property type="evidence" value="ECO:0007669"/>
    <property type="project" value="UniProtKB-SubCell"/>
</dbReference>
<accession>A0A4R7PBA2</accession>
<dbReference type="NCBIfam" id="TIGR00835">
    <property type="entry name" value="agcS"/>
    <property type="match status" value="1"/>
</dbReference>
<feature type="transmembrane region" description="Helical" evidence="8">
    <location>
        <begin position="514"/>
        <end position="536"/>
    </location>
</feature>
<dbReference type="GO" id="GO:0005283">
    <property type="term" value="F:amino acid:sodium symporter activity"/>
    <property type="evidence" value="ECO:0007669"/>
    <property type="project" value="InterPro"/>
</dbReference>
<dbReference type="Proteomes" id="UP000295341">
    <property type="component" value="Unassembled WGS sequence"/>
</dbReference>
<feature type="transmembrane region" description="Helical" evidence="8">
    <location>
        <begin position="448"/>
        <end position="468"/>
    </location>
</feature>
<feature type="transmembrane region" description="Helical" evidence="8">
    <location>
        <begin position="222"/>
        <end position="239"/>
    </location>
</feature>
<dbReference type="InterPro" id="IPR001463">
    <property type="entry name" value="Na/Ala_symport"/>
</dbReference>
<dbReference type="PANTHER" id="PTHR30330">
    <property type="entry name" value="AGSS FAMILY TRANSPORTER, SODIUM-ALANINE"/>
    <property type="match status" value="1"/>
</dbReference>